<proteinExistence type="predicted"/>
<reference evidence="1 2" key="1">
    <citation type="submission" date="2018-11" db="EMBL/GenBank/DDBJ databases">
        <title>Genome sequencing of Paenibacillus sp. KCOM 3021 (= ChDC PVNT-B20).</title>
        <authorList>
            <person name="Kook J.-K."/>
            <person name="Park S.-N."/>
            <person name="Lim Y.K."/>
        </authorList>
    </citation>
    <scope>NUCLEOTIDE SEQUENCE [LARGE SCALE GENOMIC DNA]</scope>
    <source>
        <strain evidence="1 2">KCOM 3021</strain>
    </source>
</reference>
<name>A0A3P3TYE0_9BACL</name>
<dbReference type="RefSeq" id="WP_128630179.1">
    <property type="nucleotide sequence ID" value="NZ_RRCN01000001.1"/>
</dbReference>
<evidence type="ECO:0000313" key="2">
    <source>
        <dbReference type="Proteomes" id="UP000267017"/>
    </source>
</evidence>
<dbReference type="Proteomes" id="UP000267017">
    <property type="component" value="Unassembled WGS sequence"/>
</dbReference>
<sequence length="572" mass="67363">MDILKELSEHRFVAYGYGQAFKIVSKFVDINCSIVVDNDPQKWGTNDGFYVIGSKHLKRIDLSQYKILIFPFDYYGIFIELLALGVEASAIYTLFELMKDTKFRELYNEHKLSVPFPSTYSVDAELNCFTRKLRYQNVAKQPLNCRQLFSRWFNASIPLIYRGINLRQVLAANVSTLLEYVYLFESDVSLHYPPISESYDLRGNGDILVPMFARPRIDHVNRMRSIVNDITSDITIITYSDMDVNIHLLPRRTYKFKFSFSRDEQYWVKRITQELEVAFFILTNDEKDWMSYLINYYIQLIDFYIDVLRINCKVMLSIFPYYEQENLLFQMGKLQGAVDVVYQHGNYTDATSNERFHPHLYTFALKSDYYLVWNQKAKHDLINVYEKEDTQVIVLGNPMQIEKNNTASTSLKKFLIVCPGKVFDHLNKVNELLNDAELVADIFRLKYDIRYHPLNKINPKDSILSHFDKNVYANNCNYDDYAFFIGRESTLLDEIRDGGFRVFTKSEKVTMPYEYSNSQELQVLVNQAVHTSFNEDNRPKQTSAEEIRKKYAEFLINLLKKSSKQRIIESWE</sequence>
<evidence type="ECO:0000313" key="1">
    <source>
        <dbReference type="EMBL" id="RRJ62288.1"/>
    </source>
</evidence>
<organism evidence="1 2">
    <name type="scientific">Paenibacillus oralis</name>
    <dbReference type="NCBI Taxonomy" id="2490856"/>
    <lineage>
        <taxon>Bacteria</taxon>
        <taxon>Bacillati</taxon>
        <taxon>Bacillota</taxon>
        <taxon>Bacilli</taxon>
        <taxon>Bacillales</taxon>
        <taxon>Paenibacillaceae</taxon>
        <taxon>Paenibacillus</taxon>
    </lineage>
</organism>
<accession>A0A3P3TYE0</accession>
<dbReference type="EMBL" id="RRCN01000001">
    <property type="protein sequence ID" value="RRJ62288.1"/>
    <property type="molecule type" value="Genomic_DNA"/>
</dbReference>
<dbReference type="AlphaFoldDB" id="A0A3P3TYE0"/>
<gene>
    <name evidence="1" type="ORF">EHV15_04490</name>
</gene>
<comment type="caution">
    <text evidence="1">The sequence shown here is derived from an EMBL/GenBank/DDBJ whole genome shotgun (WGS) entry which is preliminary data.</text>
</comment>
<keyword evidence="2" id="KW-1185">Reference proteome</keyword>
<protein>
    <submittedName>
        <fullName evidence="1">Uncharacterized protein</fullName>
    </submittedName>
</protein>